<dbReference type="InterPro" id="IPR053200">
    <property type="entry name" value="YfmO-like"/>
</dbReference>
<organism evidence="2 3">
    <name type="scientific">Candidatus Avipropionibacterium avicola</name>
    <dbReference type="NCBI Taxonomy" id="2840701"/>
    <lineage>
        <taxon>Bacteria</taxon>
        <taxon>Bacillati</taxon>
        <taxon>Actinomycetota</taxon>
        <taxon>Actinomycetes</taxon>
        <taxon>Propionibacteriales</taxon>
        <taxon>Propionibacteriaceae</taxon>
        <taxon>Propionibacteriaceae incertae sedis</taxon>
        <taxon>Candidatus Avipropionibacterium</taxon>
    </lineage>
</organism>
<comment type="caution">
    <text evidence="2">The sequence shown here is derived from an EMBL/GenBank/DDBJ whole genome shotgun (WGS) entry which is preliminary data.</text>
</comment>
<dbReference type="PANTHER" id="PTHR43683">
    <property type="entry name" value="MULTIDRUG EFFLUX PROTEIN YFMO"/>
    <property type="match status" value="1"/>
</dbReference>
<dbReference type="EMBL" id="DVLP01000217">
    <property type="protein sequence ID" value="HIT75348.1"/>
    <property type="molecule type" value="Genomic_DNA"/>
</dbReference>
<dbReference type="Proteomes" id="UP000886842">
    <property type="component" value="Unassembled WGS sequence"/>
</dbReference>
<feature type="transmembrane region" description="Helical" evidence="1">
    <location>
        <begin position="47"/>
        <end position="64"/>
    </location>
</feature>
<sequence length="91" mass="9187">TESVMEATTLPRSVASSTYSGVRFLGGAVAAAVAGPLAEAFGAPTPYWIGATAFTVAAVIVLVNRHRLSGIGHEVAEDSVEEAELISAGDA</sequence>
<evidence type="ECO:0000313" key="2">
    <source>
        <dbReference type="EMBL" id="HIT75348.1"/>
    </source>
</evidence>
<keyword evidence="1" id="KW-1133">Transmembrane helix</keyword>
<keyword evidence="1" id="KW-0472">Membrane</keyword>
<feature type="transmembrane region" description="Helical" evidence="1">
    <location>
        <begin position="21"/>
        <end position="41"/>
    </location>
</feature>
<keyword evidence="1" id="KW-0812">Transmembrane</keyword>
<protein>
    <submittedName>
        <fullName evidence="2">MFS transporter</fullName>
    </submittedName>
</protein>
<dbReference type="PANTHER" id="PTHR43683:SF1">
    <property type="entry name" value="MULTIDRUG EFFLUX PROTEIN YFMO"/>
    <property type="match status" value="1"/>
</dbReference>
<reference evidence="2" key="1">
    <citation type="submission" date="2020-10" db="EMBL/GenBank/DDBJ databases">
        <authorList>
            <person name="Gilroy R."/>
        </authorList>
    </citation>
    <scope>NUCLEOTIDE SEQUENCE</scope>
    <source>
        <strain evidence="2">ChiGjej1B1-24693</strain>
    </source>
</reference>
<gene>
    <name evidence="2" type="ORF">IAA98_07180</name>
</gene>
<reference evidence="2" key="2">
    <citation type="journal article" date="2021" name="PeerJ">
        <title>Extensive microbial diversity within the chicken gut microbiome revealed by metagenomics and culture.</title>
        <authorList>
            <person name="Gilroy R."/>
            <person name="Ravi A."/>
            <person name="Getino M."/>
            <person name="Pursley I."/>
            <person name="Horton D.L."/>
            <person name="Alikhan N.F."/>
            <person name="Baker D."/>
            <person name="Gharbi K."/>
            <person name="Hall N."/>
            <person name="Watson M."/>
            <person name="Adriaenssens E.M."/>
            <person name="Foster-Nyarko E."/>
            <person name="Jarju S."/>
            <person name="Secka A."/>
            <person name="Antonio M."/>
            <person name="Oren A."/>
            <person name="Chaudhuri R.R."/>
            <person name="La Ragione R."/>
            <person name="Hildebrand F."/>
            <person name="Pallen M.J."/>
        </authorList>
    </citation>
    <scope>NUCLEOTIDE SEQUENCE</scope>
    <source>
        <strain evidence="2">ChiGjej1B1-24693</strain>
    </source>
</reference>
<proteinExistence type="predicted"/>
<accession>A0A9D1KNI2</accession>
<dbReference type="InterPro" id="IPR036259">
    <property type="entry name" value="MFS_trans_sf"/>
</dbReference>
<dbReference type="SUPFAM" id="SSF103473">
    <property type="entry name" value="MFS general substrate transporter"/>
    <property type="match status" value="1"/>
</dbReference>
<feature type="non-terminal residue" evidence="2">
    <location>
        <position position="1"/>
    </location>
</feature>
<dbReference type="AlphaFoldDB" id="A0A9D1KNI2"/>
<evidence type="ECO:0000313" key="3">
    <source>
        <dbReference type="Proteomes" id="UP000886842"/>
    </source>
</evidence>
<evidence type="ECO:0000256" key="1">
    <source>
        <dbReference type="SAM" id="Phobius"/>
    </source>
</evidence>
<name>A0A9D1KNI2_9ACTN</name>
<dbReference type="Gene3D" id="1.20.1250.20">
    <property type="entry name" value="MFS general substrate transporter like domains"/>
    <property type="match status" value="1"/>
</dbReference>